<comment type="similarity">
    <text evidence="1 4">Belongs to the short-chain dehydrogenases/reductases (SDR) family.</text>
</comment>
<proteinExistence type="inferred from homology"/>
<keyword evidence="3" id="KW-0560">Oxidoreductase</keyword>
<dbReference type="Pfam" id="PF00106">
    <property type="entry name" value="adh_short"/>
    <property type="match status" value="1"/>
</dbReference>
<protein>
    <submittedName>
        <fullName evidence="6">Short chain dehydrogenase</fullName>
    </submittedName>
</protein>
<gene>
    <name evidence="6" type="ORF">AKJ09_08245</name>
</gene>
<dbReference type="PRINTS" id="PR00080">
    <property type="entry name" value="SDRFAMILY"/>
</dbReference>
<evidence type="ECO:0000256" key="2">
    <source>
        <dbReference type="ARBA" id="ARBA00022857"/>
    </source>
</evidence>
<reference evidence="6 7" key="1">
    <citation type="submission" date="2015-08" db="EMBL/GenBank/DDBJ databases">
        <authorList>
            <person name="Babu N.S."/>
            <person name="Beckwith C.J."/>
            <person name="Beseler K.G."/>
            <person name="Brison A."/>
            <person name="Carone J.V."/>
            <person name="Caskin T.P."/>
            <person name="Diamond M."/>
            <person name="Durham M.E."/>
            <person name="Foxe J.M."/>
            <person name="Go M."/>
            <person name="Henderson B.A."/>
            <person name="Jones I.B."/>
            <person name="McGettigan J.A."/>
            <person name="Micheletti S.J."/>
            <person name="Nasrallah M.E."/>
            <person name="Ortiz D."/>
            <person name="Piller C.R."/>
            <person name="Privatt S.R."/>
            <person name="Schneider S.L."/>
            <person name="Sharp S."/>
            <person name="Smith T.C."/>
            <person name="Stanton J.D."/>
            <person name="Ullery H.E."/>
            <person name="Wilson R.J."/>
            <person name="Serrano M.G."/>
            <person name="Buck G."/>
            <person name="Lee V."/>
            <person name="Wang Y."/>
            <person name="Carvalho R."/>
            <person name="Voegtly L."/>
            <person name="Shi R."/>
            <person name="Duckworth R."/>
            <person name="Johnson A."/>
            <person name="Loviza R."/>
            <person name="Walstead R."/>
            <person name="Shah Z."/>
            <person name="Kiflezghi M."/>
            <person name="Wade K."/>
            <person name="Ball S.L."/>
            <person name="Bradley K.W."/>
            <person name="Asai D.J."/>
            <person name="Bowman C.A."/>
            <person name="Russell D.A."/>
            <person name="Pope W.H."/>
            <person name="Jacobs-Sera D."/>
            <person name="Hendrix R.W."/>
            <person name="Hatfull G.F."/>
        </authorList>
    </citation>
    <scope>NUCLEOTIDE SEQUENCE [LARGE SCALE GENOMIC DNA]</scope>
    <source>
        <strain evidence="6 7">DSM 27648</strain>
    </source>
</reference>
<dbReference type="GO" id="GO:0016491">
    <property type="term" value="F:oxidoreductase activity"/>
    <property type="evidence" value="ECO:0007669"/>
    <property type="project" value="UniProtKB-KW"/>
</dbReference>
<name>A0A0K1Q7D8_9BACT</name>
<dbReference type="PANTHER" id="PTHR43963">
    <property type="entry name" value="CARBONYL REDUCTASE 1-RELATED"/>
    <property type="match status" value="1"/>
</dbReference>
<dbReference type="KEGG" id="llu:AKJ09_08245"/>
<keyword evidence="7" id="KW-1185">Reference proteome</keyword>
<dbReference type="EMBL" id="CP012333">
    <property type="protein sequence ID" value="AKV01582.1"/>
    <property type="molecule type" value="Genomic_DNA"/>
</dbReference>
<dbReference type="SUPFAM" id="SSF51735">
    <property type="entry name" value="NAD(P)-binding Rossmann-fold domains"/>
    <property type="match status" value="1"/>
</dbReference>
<evidence type="ECO:0000313" key="6">
    <source>
        <dbReference type="EMBL" id="AKV01582.1"/>
    </source>
</evidence>
<dbReference type="InterPro" id="IPR002347">
    <property type="entry name" value="SDR_fam"/>
</dbReference>
<evidence type="ECO:0000256" key="4">
    <source>
        <dbReference type="RuleBase" id="RU000363"/>
    </source>
</evidence>
<dbReference type="AlphaFoldDB" id="A0A0K1Q7D8"/>
<dbReference type="STRING" id="1391654.AKJ09_08245"/>
<dbReference type="Gene3D" id="3.40.50.720">
    <property type="entry name" value="NAD(P)-binding Rossmann-like Domain"/>
    <property type="match status" value="1"/>
</dbReference>
<accession>A0A0K1Q7D8</accession>
<dbReference type="InterPro" id="IPR036291">
    <property type="entry name" value="NAD(P)-bd_dom_sf"/>
</dbReference>
<keyword evidence="2" id="KW-0521">NADP</keyword>
<sequence>MDMRRILVTGANKGIGFAIVQAILEEHDDTFVYLGSRDAARGQAARMALKPEWQARADVVALDVSEDQSVARAAEQVARSLGNEKLYAIVNNAGIGTGAGASLTKVLQTNTVGMHRVCERFLPLLDPVNGRIVNVTSASGPSFVARCSTAMQRFFLDTQATWPRLQSFIDECIAMDGDKPAFAAKGLDDGEAYGLSKALANTYTVLLAREHPALRINACTPGFIETDMTRRYAESQGKSPAEVGMKPPSAGARTPMHLLFGTLEGNGHYYGSDAQRSPLDRYRSPGSPPYTGA</sequence>
<organism evidence="6 7">
    <name type="scientific">Labilithrix luteola</name>
    <dbReference type="NCBI Taxonomy" id="1391654"/>
    <lineage>
        <taxon>Bacteria</taxon>
        <taxon>Pseudomonadati</taxon>
        <taxon>Myxococcota</taxon>
        <taxon>Polyangia</taxon>
        <taxon>Polyangiales</taxon>
        <taxon>Labilitrichaceae</taxon>
        <taxon>Labilithrix</taxon>
    </lineage>
</organism>
<evidence type="ECO:0000256" key="3">
    <source>
        <dbReference type="ARBA" id="ARBA00023002"/>
    </source>
</evidence>
<dbReference type="PANTHER" id="PTHR43963:SF6">
    <property type="entry name" value="CHAIN DEHYDROGENASE FAMILY PROTEIN, PUTATIVE (AFU_ORTHOLOGUE AFUA_3G15350)-RELATED"/>
    <property type="match status" value="1"/>
</dbReference>
<evidence type="ECO:0000313" key="7">
    <source>
        <dbReference type="Proteomes" id="UP000064967"/>
    </source>
</evidence>
<feature type="region of interest" description="Disordered" evidence="5">
    <location>
        <begin position="269"/>
        <end position="293"/>
    </location>
</feature>
<evidence type="ECO:0000256" key="1">
    <source>
        <dbReference type="ARBA" id="ARBA00006484"/>
    </source>
</evidence>
<dbReference type="Proteomes" id="UP000064967">
    <property type="component" value="Chromosome"/>
</dbReference>
<dbReference type="PRINTS" id="PR00081">
    <property type="entry name" value="GDHRDH"/>
</dbReference>
<evidence type="ECO:0000256" key="5">
    <source>
        <dbReference type="SAM" id="MobiDB-lite"/>
    </source>
</evidence>